<evidence type="ECO:0000256" key="7">
    <source>
        <dbReference type="PIRSR" id="PIRSR614186-1"/>
    </source>
</evidence>
<dbReference type="EMBL" id="JAWXYB010000018">
    <property type="protein sequence ID" value="MDX5932314.1"/>
    <property type="molecule type" value="Genomic_DNA"/>
</dbReference>
<dbReference type="Pfam" id="PF00756">
    <property type="entry name" value="Esterase"/>
    <property type="match status" value="1"/>
</dbReference>
<dbReference type="AlphaFoldDB" id="A0AAW9DUV5"/>
<dbReference type="GO" id="GO:0005829">
    <property type="term" value="C:cytosol"/>
    <property type="evidence" value="ECO:0007669"/>
    <property type="project" value="TreeGrafter"/>
</dbReference>
<dbReference type="PANTHER" id="PTHR10061">
    <property type="entry name" value="S-FORMYLGLUTATHIONE HYDROLASE"/>
    <property type="match status" value="1"/>
</dbReference>
<dbReference type="SUPFAM" id="SSF53474">
    <property type="entry name" value="alpha/beta-Hydrolases"/>
    <property type="match status" value="1"/>
</dbReference>
<evidence type="ECO:0000256" key="4">
    <source>
        <dbReference type="ARBA" id="ARBA00022801"/>
    </source>
</evidence>
<sequence length="283" mass="30596">MTASAEPEIVSSQKCFGGTQSVYRHHSTETGTSMRFGVFLPPQASAGPVPALYYLAGLTCTEENFIVKAGAQRVAAELGIALIAPDTSPRGLAYPGEDDAYDFGTGAGFYVDATEAPWRVGYRMASYIARELPALINAHLPIDPARTGIFGHSMGGHGALTLALKYPDLYKSVSAFAPIVAPMRCPWGEKALGLYLGPDRAAWQAYDATALVEARGWAGPPILIDQGTADPFLERELKPDLLREACAARGVALTLRLQDGYDHSYFFIATFMADHIRHHARYL</sequence>
<evidence type="ECO:0000256" key="8">
    <source>
        <dbReference type="RuleBase" id="RU363068"/>
    </source>
</evidence>
<dbReference type="NCBIfam" id="TIGR02821">
    <property type="entry name" value="fghA_ester_D"/>
    <property type="match status" value="1"/>
</dbReference>
<dbReference type="PANTHER" id="PTHR10061:SF0">
    <property type="entry name" value="S-FORMYLGLUTATHIONE HYDROLASE"/>
    <property type="match status" value="1"/>
</dbReference>
<feature type="active site" description="Charge relay system" evidence="7">
    <location>
        <position position="230"/>
    </location>
</feature>
<dbReference type="InterPro" id="IPR029058">
    <property type="entry name" value="AB_hydrolase_fold"/>
</dbReference>
<dbReference type="GO" id="GO:0052689">
    <property type="term" value="F:carboxylic ester hydrolase activity"/>
    <property type="evidence" value="ECO:0007669"/>
    <property type="project" value="UniProtKB-KW"/>
</dbReference>
<feature type="active site" description="Charge relay system" evidence="7">
    <location>
        <position position="153"/>
    </location>
</feature>
<dbReference type="InterPro" id="IPR014186">
    <property type="entry name" value="S-formylglutathione_hydrol"/>
</dbReference>
<evidence type="ECO:0000256" key="3">
    <source>
        <dbReference type="ARBA" id="ARBA00022487"/>
    </source>
</evidence>
<evidence type="ECO:0000256" key="5">
    <source>
        <dbReference type="ARBA" id="ARBA00047590"/>
    </source>
</evidence>
<keyword evidence="10" id="KW-1185">Reference proteome</keyword>
<proteinExistence type="inferred from homology"/>
<reference evidence="9 10" key="1">
    <citation type="submission" date="2023-11" db="EMBL/GenBank/DDBJ databases">
        <title>MicrobeMod: A computational toolkit for identifying prokaryotic methylation and restriction-modification with nanopore sequencing.</title>
        <authorList>
            <person name="Crits-Christoph A."/>
            <person name="Kang S.C."/>
            <person name="Lee H."/>
            <person name="Ostrov N."/>
        </authorList>
    </citation>
    <scope>NUCLEOTIDE SEQUENCE [LARGE SCALE GENOMIC DNA]</scope>
    <source>
        <strain evidence="9 10">DSMZ 700</strain>
    </source>
</reference>
<dbReference type="GO" id="GO:0046294">
    <property type="term" value="P:formaldehyde catabolic process"/>
    <property type="evidence" value="ECO:0007669"/>
    <property type="project" value="InterPro"/>
</dbReference>
<comment type="catalytic activity">
    <reaction evidence="5 8">
        <text>S-formylglutathione + H2O = formate + glutathione + H(+)</text>
        <dbReference type="Rhea" id="RHEA:14961"/>
        <dbReference type="ChEBI" id="CHEBI:15377"/>
        <dbReference type="ChEBI" id="CHEBI:15378"/>
        <dbReference type="ChEBI" id="CHEBI:15740"/>
        <dbReference type="ChEBI" id="CHEBI:57688"/>
        <dbReference type="ChEBI" id="CHEBI:57925"/>
        <dbReference type="EC" id="3.1.2.12"/>
    </reaction>
</comment>
<accession>A0AAW9DUV5</accession>
<dbReference type="InterPro" id="IPR000801">
    <property type="entry name" value="Esterase-like"/>
</dbReference>
<organism evidence="9 10">
    <name type="scientific">Acidiphilium acidophilum</name>
    <name type="common">Thiobacillus acidophilus</name>
    <dbReference type="NCBI Taxonomy" id="76588"/>
    <lineage>
        <taxon>Bacteria</taxon>
        <taxon>Pseudomonadati</taxon>
        <taxon>Pseudomonadota</taxon>
        <taxon>Alphaproteobacteria</taxon>
        <taxon>Acetobacterales</taxon>
        <taxon>Acidocellaceae</taxon>
        <taxon>Acidiphilium</taxon>
    </lineage>
</organism>
<protein>
    <recommendedName>
        <fullName evidence="2 6">S-formylglutathione hydrolase</fullName>
        <ecNumber evidence="2 6">3.1.2.12</ecNumber>
    </recommendedName>
</protein>
<feature type="active site" description="Charge relay system" evidence="7">
    <location>
        <position position="263"/>
    </location>
</feature>
<keyword evidence="3 8" id="KW-0719">Serine esterase</keyword>
<dbReference type="RefSeq" id="WP_319615156.1">
    <property type="nucleotide sequence ID" value="NZ_JAWXYB010000018.1"/>
</dbReference>
<comment type="function">
    <text evidence="8">Serine hydrolase involved in the detoxification of formaldehyde.</text>
</comment>
<comment type="caution">
    <text evidence="9">The sequence shown here is derived from an EMBL/GenBank/DDBJ whole genome shotgun (WGS) entry which is preliminary data.</text>
</comment>
<dbReference type="Gene3D" id="3.40.50.1820">
    <property type="entry name" value="alpha/beta hydrolase"/>
    <property type="match status" value="1"/>
</dbReference>
<keyword evidence="4 8" id="KW-0378">Hydrolase</keyword>
<evidence type="ECO:0000313" key="10">
    <source>
        <dbReference type="Proteomes" id="UP001279553"/>
    </source>
</evidence>
<dbReference type="EC" id="3.1.2.12" evidence="2 6"/>
<dbReference type="FunFam" id="3.40.50.1820:FF:000002">
    <property type="entry name" value="S-formylglutathione hydrolase"/>
    <property type="match status" value="1"/>
</dbReference>
<evidence type="ECO:0000256" key="1">
    <source>
        <dbReference type="ARBA" id="ARBA00005622"/>
    </source>
</evidence>
<evidence type="ECO:0000256" key="2">
    <source>
        <dbReference type="ARBA" id="ARBA00012479"/>
    </source>
</evidence>
<evidence type="ECO:0000256" key="6">
    <source>
        <dbReference type="NCBIfam" id="TIGR02821"/>
    </source>
</evidence>
<dbReference type="Proteomes" id="UP001279553">
    <property type="component" value="Unassembled WGS sequence"/>
</dbReference>
<comment type="similarity">
    <text evidence="1 8">Belongs to the esterase D family.</text>
</comment>
<gene>
    <name evidence="9" type="primary">fghA</name>
    <name evidence="9" type="ORF">SIL87_16275</name>
</gene>
<name>A0AAW9DUV5_ACIAO</name>
<evidence type="ECO:0000313" key="9">
    <source>
        <dbReference type="EMBL" id="MDX5932314.1"/>
    </source>
</evidence>
<dbReference type="GO" id="GO:0018738">
    <property type="term" value="F:S-formylglutathione hydrolase activity"/>
    <property type="evidence" value="ECO:0007669"/>
    <property type="project" value="UniProtKB-UniRule"/>
</dbReference>